<evidence type="ECO:0000313" key="3">
    <source>
        <dbReference type="Proteomes" id="UP000078459"/>
    </source>
</evidence>
<sequence>MSDRFKKIFLGCSIAIPFILYSVYYYSIMIKNAPYKFVEFEGLSVKSGLGTNYDKTYSSETQQYQYLNTRDSSIKMKVKLSKDDMLYVHRKAAELGLWNWPEKMLGDSTNRVPRYYLEFDYQRKKKVIEIDADYNKNIKLRDAAMELIKTVDGVIEDAADKQKN</sequence>
<comment type="caution">
    <text evidence="2">The sequence shown here is derived from an EMBL/GenBank/DDBJ whole genome shotgun (WGS) entry which is preliminary data.</text>
</comment>
<dbReference type="OrthoDB" id="795346at2"/>
<keyword evidence="1" id="KW-0812">Transmembrane</keyword>
<proteinExistence type="predicted"/>
<dbReference type="AlphaFoldDB" id="A0A179DGD5"/>
<dbReference type="Proteomes" id="UP000078459">
    <property type="component" value="Unassembled WGS sequence"/>
</dbReference>
<dbReference type="RefSeq" id="WP_082911398.1">
    <property type="nucleotide sequence ID" value="NZ_LWHJ01000027.1"/>
</dbReference>
<dbReference type="EMBL" id="LWHJ01000027">
    <property type="protein sequence ID" value="OAQ39852.1"/>
    <property type="molecule type" value="Genomic_DNA"/>
</dbReference>
<protein>
    <submittedName>
        <fullName evidence="2">Uncharacterized protein</fullName>
    </submittedName>
</protein>
<keyword evidence="1" id="KW-1133">Transmembrane helix</keyword>
<organism evidence="2 3">
    <name type="scientific">Pedobacter psychrophilus</name>
    <dbReference type="NCBI Taxonomy" id="1826909"/>
    <lineage>
        <taxon>Bacteria</taxon>
        <taxon>Pseudomonadati</taxon>
        <taxon>Bacteroidota</taxon>
        <taxon>Sphingobacteriia</taxon>
        <taxon>Sphingobacteriales</taxon>
        <taxon>Sphingobacteriaceae</taxon>
        <taxon>Pedobacter</taxon>
    </lineage>
</organism>
<keyword evidence="3" id="KW-1185">Reference proteome</keyword>
<accession>A0A179DGD5</accession>
<reference evidence="2 3" key="1">
    <citation type="submission" date="2016-04" db="EMBL/GenBank/DDBJ databases">
        <authorList>
            <person name="Evans L.H."/>
            <person name="Alamgir A."/>
            <person name="Owens N."/>
            <person name="Weber N.D."/>
            <person name="Virtaneva K."/>
            <person name="Barbian K."/>
            <person name="Babar A."/>
            <person name="Rosenke K."/>
        </authorList>
    </citation>
    <scope>NUCLEOTIDE SEQUENCE [LARGE SCALE GENOMIC DNA]</scope>
    <source>
        <strain evidence="2 3">CCM 8644</strain>
    </source>
</reference>
<reference evidence="2 3" key="2">
    <citation type="submission" date="2016-06" db="EMBL/GenBank/DDBJ databases">
        <title>Pedobacter psychrophilus sp. nov., isolated from Antarctic fragmentary rock.</title>
        <authorList>
            <person name="Svec P."/>
        </authorList>
    </citation>
    <scope>NUCLEOTIDE SEQUENCE [LARGE SCALE GENOMIC DNA]</scope>
    <source>
        <strain evidence="2 3">CCM 8644</strain>
    </source>
</reference>
<dbReference type="STRING" id="1826909.A5893_09790"/>
<gene>
    <name evidence="2" type="ORF">A5893_09790</name>
</gene>
<evidence type="ECO:0000256" key="1">
    <source>
        <dbReference type="SAM" id="Phobius"/>
    </source>
</evidence>
<keyword evidence="1" id="KW-0472">Membrane</keyword>
<evidence type="ECO:0000313" key="2">
    <source>
        <dbReference type="EMBL" id="OAQ39852.1"/>
    </source>
</evidence>
<name>A0A179DGD5_9SPHI</name>
<feature type="transmembrane region" description="Helical" evidence="1">
    <location>
        <begin position="7"/>
        <end position="26"/>
    </location>
</feature>